<dbReference type="InterPro" id="IPR015943">
    <property type="entry name" value="WD40/YVTN_repeat-like_dom_sf"/>
</dbReference>
<dbReference type="VEuPathDB" id="FungiDB:ASPZODRAFT_133478"/>
<dbReference type="STRING" id="1073090.A0A1L9SEP2"/>
<protein>
    <submittedName>
        <fullName evidence="4">Uncharacterized protein</fullName>
    </submittedName>
</protein>
<dbReference type="Pfam" id="PF00400">
    <property type="entry name" value="WD40"/>
    <property type="match status" value="2"/>
</dbReference>
<dbReference type="PANTHER" id="PTHR22889:SF0">
    <property type="entry name" value="WD REPEAT-CONTAINING PROTEIN 89"/>
    <property type="match status" value="1"/>
</dbReference>
<keyword evidence="5" id="KW-1185">Reference proteome</keyword>
<dbReference type="GeneID" id="34609743"/>
<dbReference type="EMBL" id="KV878344">
    <property type="protein sequence ID" value="OJJ45622.1"/>
    <property type="molecule type" value="Genomic_DNA"/>
</dbReference>
<name>A0A1L9SEP2_9EURO</name>
<proteinExistence type="predicted"/>
<evidence type="ECO:0000313" key="5">
    <source>
        <dbReference type="Proteomes" id="UP000184188"/>
    </source>
</evidence>
<keyword evidence="1 3" id="KW-0853">WD repeat</keyword>
<dbReference type="OrthoDB" id="25131at2759"/>
<dbReference type="PANTHER" id="PTHR22889">
    <property type="entry name" value="WD REPEAT-CONTAINING PROTEIN 89"/>
    <property type="match status" value="1"/>
</dbReference>
<dbReference type="Gene3D" id="2.130.10.10">
    <property type="entry name" value="YVTN repeat-like/Quinoprotein amine dehydrogenase"/>
    <property type="match status" value="1"/>
</dbReference>
<dbReference type="PROSITE" id="PS50294">
    <property type="entry name" value="WD_REPEATS_REGION"/>
    <property type="match status" value="2"/>
</dbReference>
<evidence type="ECO:0000256" key="3">
    <source>
        <dbReference type="PROSITE-ProRule" id="PRU00221"/>
    </source>
</evidence>
<dbReference type="InterPro" id="IPR001680">
    <property type="entry name" value="WD40_rpt"/>
</dbReference>
<evidence type="ECO:0000256" key="2">
    <source>
        <dbReference type="ARBA" id="ARBA00022737"/>
    </source>
</evidence>
<dbReference type="AlphaFoldDB" id="A0A1L9SEP2"/>
<accession>A0A1L9SEP2</accession>
<evidence type="ECO:0000313" key="4">
    <source>
        <dbReference type="EMBL" id="OJJ45622.1"/>
    </source>
</evidence>
<evidence type="ECO:0000256" key="1">
    <source>
        <dbReference type="ARBA" id="ARBA00022574"/>
    </source>
</evidence>
<gene>
    <name evidence="4" type="ORF">ASPZODRAFT_133478</name>
</gene>
<dbReference type="SUPFAM" id="SSF50978">
    <property type="entry name" value="WD40 repeat-like"/>
    <property type="match status" value="1"/>
</dbReference>
<keyword evidence="2" id="KW-0677">Repeat</keyword>
<dbReference type="Proteomes" id="UP000184188">
    <property type="component" value="Unassembled WGS sequence"/>
</dbReference>
<dbReference type="RefSeq" id="XP_022580132.1">
    <property type="nucleotide sequence ID" value="XM_022723278.1"/>
</dbReference>
<reference evidence="5" key="1">
    <citation type="journal article" date="2017" name="Genome Biol.">
        <title>Comparative genomics reveals high biological diversity and specific adaptations in the industrially and medically important fungal genus Aspergillus.</title>
        <authorList>
            <person name="de Vries R.P."/>
            <person name="Riley R."/>
            <person name="Wiebenga A."/>
            <person name="Aguilar-Osorio G."/>
            <person name="Amillis S."/>
            <person name="Uchima C.A."/>
            <person name="Anderluh G."/>
            <person name="Asadollahi M."/>
            <person name="Askin M."/>
            <person name="Barry K."/>
            <person name="Battaglia E."/>
            <person name="Bayram O."/>
            <person name="Benocci T."/>
            <person name="Braus-Stromeyer S.A."/>
            <person name="Caldana C."/>
            <person name="Canovas D."/>
            <person name="Cerqueira G.C."/>
            <person name="Chen F."/>
            <person name="Chen W."/>
            <person name="Choi C."/>
            <person name="Clum A."/>
            <person name="Dos Santos R.A."/>
            <person name="Damasio A.R."/>
            <person name="Diallinas G."/>
            <person name="Emri T."/>
            <person name="Fekete E."/>
            <person name="Flipphi M."/>
            <person name="Freyberg S."/>
            <person name="Gallo A."/>
            <person name="Gournas C."/>
            <person name="Habgood R."/>
            <person name="Hainaut M."/>
            <person name="Harispe M.L."/>
            <person name="Henrissat B."/>
            <person name="Hilden K.S."/>
            <person name="Hope R."/>
            <person name="Hossain A."/>
            <person name="Karabika E."/>
            <person name="Karaffa L."/>
            <person name="Karanyi Z."/>
            <person name="Krasevec N."/>
            <person name="Kuo A."/>
            <person name="Kusch H."/>
            <person name="LaButti K."/>
            <person name="Lagendijk E.L."/>
            <person name="Lapidus A."/>
            <person name="Levasseur A."/>
            <person name="Lindquist E."/>
            <person name="Lipzen A."/>
            <person name="Logrieco A.F."/>
            <person name="MacCabe A."/>
            <person name="Maekelae M.R."/>
            <person name="Malavazi I."/>
            <person name="Melin P."/>
            <person name="Meyer V."/>
            <person name="Mielnichuk N."/>
            <person name="Miskei M."/>
            <person name="Molnar A.P."/>
            <person name="Mule G."/>
            <person name="Ngan C.Y."/>
            <person name="Orejas M."/>
            <person name="Orosz E."/>
            <person name="Ouedraogo J.P."/>
            <person name="Overkamp K.M."/>
            <person name="Park H.-S."/>
            <person name="Perrone G."/>
            <person name="Piumi F."/>
            <person name="Punt P.J."/>
            <person name="Ram A.F."/>
            <person name="Ramon A."/>
            <person name="Rauscher S."/>
            <person name="Record E."/>
            <person name="Riano-Pachon D.M."/>
            <person name="Robert V."/>
            <person name="Roehrig J."/>
            <person name="Ruller R."/>
            <person name="Salamov A."/>
            <person name="Salih N.S."/>
            <person name="Samson R.A."/>
            <person name="Sandor E."/>
            <person name="Sanguinetti M."/>
            <person name="Schuetze T."/>
            <person name="Sepcic K."/>
            <person name="Shelest E."/>
            <person name="Sherlock G."/>
            <person name="Sophianopoulou V."/>
            <person name="Squina F.M."/>
            <person name="Sun H."/>
            <person name="Susca A."/>
            <person name="Todd R.B."/>
            <person name="Tsang A."/>
            <person name="Unkles S.E."/>
            <person name="van de Wiele N."/>
            <person name="van Rossen-Uffink D."/>
            <person name="Oliveira J.V."/>
            <person name="Vesth T.C."/>
            <person name="Visser J."/>
            <person name="Yu J.-H."/>
            <person name="Zhou M."/>
            <person name="Andersen M.R."/>
            <person name="Archer D.B."/>
            <person name="Baker S.E."/>
            <person name="Benoit I."/>
            <person name="Brakhage A.A."/>
            <person name="Braus G.H."/>
            <person name="Fischer R."/>
            <person name="Frisvad J.C."/>
            <person name="Goldman G.H."/>
            <person name="Houbraken J."/>
            <person name="Oakley B."/>
            <person name="Pocsi I."/>
            <person name="Scazzocchio C."/>
            <person name="Seiboth B."/>
            <person name="vanKuyk P.A."/>
            <person name="Wortman J."/>
            <person name="Dyer P.S."/>
            <person name="Grigoriev I.V."/>
        </authorList>
    </citation>
    <scope>NUCLEOTIDE SEQUENCE [LARGE SCALE GENOMIC DNA]</scope>
    <source>
        <strain evidence="5">CBS 506.65</strain>
    </source>
</reference>
<dbReference type="InterPro" id="IPR039328">
    <property type="entry name" value="WDR89"/>
</dbReference>
<dbReference type="PROSITE" id="PS50082">
    <property type="entry name" value="WD_REPEATS_2"/>
    <property type="match status" value="2"/>
</dbReference>
<feature type="repeat" description="WD" evidence="3">
    <location>
        <begin position="149"/>
        <end position="182"/>
    </location>
</feature>
<sequence length="286" mass="30595">MHTLKATGASSLSLPEGSYIYALAPCSAGLAAISSDDSLRLIDSANLKQISVLSSQTHSGGVTCLRTGAGEQGTLLATGGRDGKVRLWDANRTAGATVEFEALKNAPVLSVACNAATNTVVAGTELVSSQAVVSFWDIRFPREPRLQYVESHNDDVTELEYHPTQNHILLSGSTDGLVNIYDTTIQDEDDALVQVINHGSVHHAGFLSPDTVYALSHDEVFSIHPMTNPDDPQKEPEPVLFGDLREPLACEYVVQLCPGGAGYLAVGNKMYSSLIFWFVCLPCSVC</sequence>
<dbReference type="SMART" id="SM00320">
    <property type="entry name" value="WD40"/>
    <property type="match status" value="3"/>
</dbReference>
<organism evidence="4 5">
    <name type="scientific">Penicilliopsis zonata CBS 506.65</name>
    <dbReference type="NCBI Taxonomy" id="1073090"/>
    <lineage>
        <taxon>Eukaryota</taxon>
        <taxon>Fungi</taxon>
        <taxon>Dikarya</taxon>
        <taxon>Ascomycota</taxon>
        <taxon>Pezizomycotina</taxon>
        <taxon>Eurotiomycetes</taxon>
        <taxon>Eurotiomycetidae</taxon>
        <taxon>Eurotiales</taxon>
        <taxon>Aspergillaceae</taxon>
        <taxon>Penicilliopsis</taxon>
    </lineage>
</organism>
<dbReference type="InterPro" id="IPR036322">
    <property type="entry name" value="WD40_repeat_dom_sf"/>
</dbReference>
<feature type="repeat" description="WD" evidence="3">
    <location>
        <begin position="55"/>
        <end position="89"/>
    </location>
</feature>